<dbReference type="Proteomes" id="UP000887577">
    <property type="component" value="Unplaced"/>
</dbReference>
<accession>A0A914YM99</accession>
<feature type="compositionally biased region" description="Gly residues" evidence="1">
    <location>
        <begin position="107"/>
        <end position="117"/>
    </location>
</feature>
<feature type="region of interest" description="Disordered" evidence="1">
    <location>
        <begin position="1"/>
        <end position="132"/>
    </location>
</feature>
<dbReference type="WBParaSite" id="PSU_v2.g18444.t1">
    <property type="protein sequence ID" value="PSU_v2.g18444.t1"/>
    <property type="gene ID" value="PSU_v2.g18444"/>
</dbReference>
<organism evidence="2 3">
    <name type="scientific">Panagrolaimus superbus</name>
    <dbReference type="NCBI Taxonomy" id="310955"/>
    <lineage>
        <taxon>Eukaryota</taxon>
        <taxon>Metazoa</taxon>
        <taxon>Ecdysozoa</taxon>
        <taxon>Nematoda</taxon>
        <taxon>Chromadorea</taxon>
        <taxon>Rhabditida</taxon>
        <taxon>Tylenchina</taxon>
        <taxon>Panagrolaimomorpha</taxon>
        <taxon>Panagrolaimoidea</taxon>
        <taxon>Panagrolaimidae</taxon>
        <taxon>Panagrolaimus</taxon>
    </lineage>
</organism>
<evidence type="ECO:0000313" key="3">
    <source>
        <dbReference type="WBParaSite" id="PSU_v2.g18444.t1"/>
    </source>
</evidence>
<protein>
    <submittedName>
        <fullName evidence="3">Uncharacterized protein</fullName>
    </submittedName>
</protein>
<evidence type="ECO:0000313" key="2">
    <source>
        <dbReference type="Proteomes" id="UP000887577"/>
    </source>
</evidence>
<name>A0A914YM99_9BILA</name>
<feature type="compositionally biased region" description="Basic residues" evidence="1">
    <location>
        <begin position="59"/>
        <end position="68"/>
    </location>
</feature>
<proteinExistence type="predicted"/>
<dbReference type="AlphaFoldDB" id="A0A914YM99"/>
<feature type="compositionally biased region" description="Basic and acidic residues" evidence="1">
    <location>
        <begin position="76"/>
        <end position="95"/>
    </location>
</feature>
<keyword evidence="2" id="KW-1185">Reference proteome</keyword>
<reference evidence="3" key="1">
    <citation type="submission" date="2022-11" db="UniProtKB">
        <authorList>
            <consortium name="WormBaseParasite"/>
        </authorList>
    </citation>
    <scope>IDENTIFICATION</scope>
</reference>
<evidence type="ECO:0000256" key="1">
    <source>
        <dbReference type="SAM" id="MobiDB-lite"/>
    </source>
</evidence>
<sequence>MRRRQVAPATGRRCPDSAVSPGGGGHAVNPTSSAVHTGSVRIRSFPLWTSHGRCQPVRPARRYRHPPRRCLGPDQGRGEENRRRAGRRPGAERAAGHRGQRQPRTAGGVGGGQGLAGQQGDPGARSIGDQCTGGVAAQPWLERAADRAIDDDRRYLPLLRGRGEAGASLPAFG</sequence>